<dbReference type="EMBL" id="MU003548">
    <property type="protein sequence ID" value="KAF2463676.1"/>
    <property type="molecule type" value="Genomic_DNA"/>
</dbReference>
<comment type="caution">
    <text evidence="1">The sequence shown here is derived from an EMBL/GenBank/DDBJ whole genome shotgun (WGS) entry which is preliminary data.</text>
</comment>
<protein>
    <submittedName>
        <fullName evidence="1">Uncharacterized protein</fullName>
    </submittedName>
</protein>
<keyword evidence="2" id="KW-1185">Reference proteome</keyword>
<evidence type="ECO:0000313" key="2">
    <source>
        <dbReference type="Proteomes" id="UP000799755"/>
    </source>
</evidence>
<gene>
    <name evidence="1" type="ORF">BDR25DRAFT_347158</name>
</gene>
<proteinExistence type="predicted"/>
<sequence>MYRAHGLSRAPQLQQPRPLPLSTRGLSDQTRRNIVRFLLLGWEPQLIADREGCSRGAVYNVIRNLKEHSSVRKPPTKKLGQPPKIAREDAEALFEQLVCSGWMY</sequence>
<dbReference type="Proteomes" id="UP000799755">
    <property type="component" value="Unassembled WGS sequence"/>
</dbReference>
<accession>A0ACB6Q9V3</accession>
<name>A0ACB6Q9V3_9PLEO</name>
<reference evidence="1" key="1">
    <citation type="journal article" date="2020" name="Stud. Mycol.">
        <title>101 Dothideomycetes genomes: a test case for predicting lifestyles and emergence of pathogens.</title>
        <authorList>
            <person name="Haridas S."/>
            <person name="Albert R."/>
            <person name="Binder M."/>
            <person name="Bloem J."/>
            <person name="Labutti K."/>
            <person name="Salamov A."/>
            <person name="Andreopoulos B."/>
            <person name="Baker S."/>
            <person name="Barry K."/>
            <person name="Bills G."/>
            <person name="Bluhm B."/>
            <person name="Cannon C."/>
            <person name="Castanera R."/>
            <person name="Culley D."/>
            <person name="Daum C."/>
            <person name="Ezra D."/>
            <person name="Gonzalez J."/>
            <person name="Henrissat B."/>
            <person name="Kuo A."/>
            <person name="Liang C."/>
            <person name="Lipzen A."/>
            <person name="Lutzoni F."/>
            <person name="Magnuson J."/>
            <person name="Mondo S."/>
            <person name="Nolan M."/>
            <person name="Ohm R."/>
            <person name="Pangilinan J."/>
            <person name="Park H.-J."/>
            <person name="Ramirez L."/>
            <person name="Alfaro M."/>
            <person name="Sun H."/>
            <person name="Tritt A."/>
            <person name="Yoshinaga Y."/>
            <person name="Zwiers L.-H."/>
            <person name="Turgeon B."/>
            <person name="Goodwin S."/>
            <person name="Spatafora J."/>
            <person name="Crous P."/>
            <person name="Grigoriev I."/>
        </authorList>
    </citation>
    <scope>NUCLEOTIDE SEQUENCE</scope>
    <source>
        <strain evidence="1">ATCC 200398</strain>
    </source>
</reference>
<evidence type="ECO:0000313" key="1">
    <source>
        <dbReference type="EMBL" id="KAF2463676.1"/>
    </source>
</evidence>
<organism evidence="1 2">
    <name type="scientific">Lindgomyces ingoldianus</name>
    <dbReference type="NCBI Taxonomy" id="673940"/>
    <lineage>
        <taxon>Eukaryota</taxon>
        <taxon>Fungi</taxon>
        <taxon>Dikarya</taxon>
        <taxon>Ascomycota</taxon>
        <taxon>Pezizomycotina</taxon>
        <taxon>Dothideomycetes</taxon>
        <taxon>Pleosporomycetidae</taxon>
        <taxon>Pleosporales</taxon>
        <taxon>Lindgomycetaceae</taxon>
        <taxon>Lindgomyces</taxon>
    </lineage>
</organism>